<dbReference type="AlphaFoldDB" id="A0AAX4P3A2"/>
<evidence type="ECO:0000313" key="2">
    <source>
        <dbReference type="EMBL" id="WZN60525.1"/>
    </source>
</evidence>
<evidence type="ECO:0000313" key="3">
    <source>
        <dbReference type="Proteomes" id="UP001472866"/>
    </source>
</evidence>
<feature type="signal peptide" evidence="1">
    <location>
        <begin position="1"/>
        <end position="26"/>
    </location>
</feature>
<organism evidence="2 3">
    <name type="scientific">Chloropicon roscoffensis</name>
    <dbReference type="NCBI Taxonomy" id="1461544"/>
    <lineage>
        <taxon>Eukaryota</taxon>
        <taxon>Viridiplantae</taxon>
        <taxon>Chlorophyta</taxon>
        <taxon>Chloropicophyceae</taxon>
        <taxon>Chloropicales</taxon>
        <taxon>Chloropicaceae</taxon>
        <taxon>Chloropicon</taxon>
    </lineage>
</organism>
<protein>
    <submittedName>
        <fullName evidence="2">Uncharacterized protein</fullName>
    </submittedName>
</protein>
<proteinExistence type="predicted"/>
<gene>
    <name evidence="2" type="ORF">HKI87_03g20590</name>
</gene>
<reference evidence="2 3" key="1">
    <citation type="submission" date="2024-03" db="EMBL/GenBank/DDBJ databases">
        <title>Complete genome sequence of the green alga Chloropicon roscoffensis RCC1871.</title>
        <authorList>
            <person name="Lemieux C."/>
            <person name="Pombert J.-F."/>
            <person name="Otis C."/>
            <person name="Turmel M."/>
        </authorList>
    </citation>
    <scope>NUCLEOTIDE SEQUENCE [LARGE SCALE GENOMIC DNA]</scope>
    <source>
        <strain evidence="2 3">RCC1871</strain>
    </source>
</reference>
<name>A0AAX4P3A2_9CHLO</name>
<accession>A0AAX4P3A2</accession>
<sequence>MSRGPPSPRLWHLSACLWLALWVCLAAPQLAFASKFPNRRAANACSLRSLDTNDLLDRNCQVVSNHGERASDGGGVLNMSFGEANCTVELTNCVPGVCYSIVDKTYELVQDEVPRKQPSSFFSSVSFEGAKDVSHTPKGIAFRSEGSRVVLTYSTHTCSDFYWYHGKEKRQLCNRPYAAVREIDAGAPYSLPCA</sequence>
<keyword evidence="3" id="KW-1185">Reference proteome</keyword>
<dbReference type="EMBL" id="CP151503">
    <property type="protein sequence ID" value="WZN60525.1"/>
    <property type="molecule type" value="Genomic_DNA"/>
</dbReference>
<keyword evidence="1" id="KW-0732">Signal</keyword>
<evidence type="ECO:0000256" key="1">
    <source>
        <dbReference type="SAM" id="SignalP"/>
    </source>
</evidence>
<dbReference type="Proteomes" id="UP001472866">
    <property type="component" value="Chromosome 03"/>
</dbReference>
<feature type="chain" id="PRO_5044005245" evidence="1">
    <location>
        <begin position="27"/>
        <end position="194"/>
    </location>
</feature>